<feature type="domain" description="2Fe-2S ferredoxin-type" evidence="3">
    <location>
        <begin position="2"/>
        <end position="98"/>
    </location>
</feature>
<evidence type="ECO:0000313" key="4">
    <source>
        <dbReference type="EMBL" id="GIN96095.1"/>
    </source>
</evidence>
<dbReference type="InterPro" id="IPR012675">
    <property type="entry name" value="Beta-grasp_dom_sf"/>
</dbReference>
<keyword evidence="1" id="KW-0285">Flavoprotein</keyword>
<dbReference type="PROSITE" id="PS51085">
    <property type="entry name" value="2FE2S_FER_2"/>
    <property type="match status" value="1"/>
</dbReference>
<dbReference type="Pfam" id="PF00111">
    <property type="entry name" value="Fer2"/>
    <property type="match status" value="1"/>
</dbReference>
<evidence type="ECO:0000256" key="2">
    <source>
        <dbReference type="ARBA" id="ARBA00022827"/>
    </source>
</evidence>
<organism evidence="4 5">
    <name type="scientific">Siminovitchia terrae</name>
    <name type="common">Bacillus terrae</name>
    <dbReference type="NCBI Taxonomy" id="1914933"/>
    <lineage>
        <taxon>Bacteria</taxon>
        <taxon>Bacillati</taxon>
        <taxon>Bacillota</taxon>
        <taxon>Bacilli</taxon>
        <taxon>Bacillales</taxon>
        <taxon>Bacillaceae</taxon>
        <taxon>Siminovitchia</taxon>
    </lineage>
</organism>
<dbReference type="CDD" id="cd00207">
    <property type="entry name" value="fer2"/>
    <property type="match status" value="1"/>
</dbReference>
<name>A0ABQ4KVX0_SIMTE</name>
<evidence type="ECO:0000313" key="5">
    <source>
        <dbReference type="Proteomes" id="UP000680670"/>
    </source>
</evidence>
<proteinExistence type="predicted"/>
<comment type="caution">
    <text evidence="4">The sequence shown here is derived from an EMBL/GenBank/DDBJ whole genome shotgun (WGS) entry which is preliminary data.</text>
</comment>
<dbReference type="SUPFAM" id="SSF54292">
    <property type="entry name" value="2Fe-2S ferredoxin-like"/>
    <property type="match status" value="1"/>
</dbReference>
<accession>A0ABQ4KVX0</accession>
<evidence type="ECO:0000256" key="1">
    <source>
        <dbReference type="ARBA" id="ARBA00022630"/>
    </source>
</evidence>
<evidence type="ECO:0000259" key="3">
    <source>
        <dbReference type="PROSITE" id="PS51085"/>
    </source>
</evidence>
<sequence>MPFVTVFGEKTFEVEMGKKLVLALEDNGVNILHCCGGNARCTTCRVEVLAGDFMEVTKKEKNAFANKGIDENLIEDCLRLSCQIRVNGDITVRPIMTAQNTEKKWVQDQLIK</sequence>
<dbReference type="PANTHER" id="PTHR43644:SF1">
    <property type="entry name" value="NAD(P)H-FLAVIN REDUCTASE"/>
    <property type="match status" value="1"/>
</dbReference>
<dbReference type="InterPro" id="IPR036010">
    <property type="entry name" value="2Fe-2S_ferredoxin-like_sf"/>
</dbReference>
<keyword evidence="2" id="KW-0274">FAD</keyword>
<dbReference type="Proteomes" id="UP000680670">
    <property type="component" value="Unassembled WGS sequence"/>
</dbReference>
<dbReference type="InterPro" id="IPR001041">
    <property type="entry name" value="2Fe-2S_ferredoxin-type"/>
</dbReference>
<protein>
    <submittedName>
        <fullName evidence="4">Ferredoxin</fullName>
    </submittedName>
</protein>
<keyword evidence="5" id="KW-1185">Reference proteome</keyword>
<dbReference type="PANTHER" id="PTHR43644">
    <property type="entry name" value="NA(+)-TRANSLOCATING NADH-QUINONE REDUCTASE SUBUNIT"/>
    <property type="match status" value="1"/>
</dbReference>
<dbReference type="EMBL" id="BORJ01000004">
    <property type="protein sequence ID" value="GIN96095.1"/>
    <property type="molecule type" value="Genomic_DNA"/>
</dbReference>
<reference evidence="4 5" key="1">
    <citation type="submission" date="2021-03" db="EMBL/GenBank/DDBJ databases">
        <title>Antimicrobial resistance genes in bacteria isolated from Japanese honey, and their potential for conferring macrolide and lincosamide resistance in the American foulbrood pathogen Paenibacillus larvae.</title>
        <authorList>
            <person name="Okamoto M."/>
            <person name="Kumagai M."/>
            <person name="Kanamori H."/>
            <person name="Takamatsu D."/>
        </authorList>
    </citation>
    <scope>NUCLEOTIDE SEQUENCE [LARGE SCALE GENOMIC DNA]</scope>
    <source>
        <strain evidence="4 5">J6TS1</strain>
    </source>
</reference>
<gene>
    <name evidence="4" type="primary">fdx</name>
    <name evidence="4" type="ORF">J6TS1_19650</name>
</gene>
<dbReference type="Gene3D" id="3.10.20.30">
    <property type="match status" value="1"/>
</dbReference>